<organism evidence="1 2">
    <name type="scientific">Roseovarius rhodophyticola</name>
    <dbReference type="NCBI Taxonomy" id="3080827"/>
    <lineage>
        <taxon>Bacteria</taxon>
        <taxon>Pseudomonadati</taxon>
        <taxon>Pseudomonadota</taxon>
        <taxon>Alphaproteobacteria</taxon>
        <taxon>Rhodobacterales</taxon>
        <taxon>Roseobacteraceae</taxon>
        <taxon>Roseovarius</taxon>
    </lineage>
</organism>
<evidence type="ECO:0000313" key="2">
    <source>
        <dbReference type="Proteomes" id="UP001281305"/>
    </source>
</evidence>
<dbReference type="EMBL" id="CP146606">
    <property type="protein sequence ID" value="WYK16629.1"/>
    <property type="molecule type" value="Genomic_DNA"/>
</dbReference>
<dbReference type="Pfam" id="PF22278">
    <property type="entry name" value="DUF6958"/>
    <property type="match status" value="1"/>
</dbReference>
<proteinExistence type="predicted"/>
<dbReference type="Proteomes" id="UP001281305">
    <property type="component" value="Chromosome"/>
</dbReference>
<protein>
    <recommendedName>
        <fullName evidence="3">Helix-turn-helix domain-containing protein</fullName>
    </recommendedName>
</protein>
<dbReference type="RefSeq" id="WP_317056693.1">
    <property type="nucleotide sequence ID" value="NZ_CP146606.1"/>
</dbReference>
<reference evidence="1 2" key="1">
    <citation type="submission" date="2024-02" db="EMBL/GenBank/DDBJ databases">
        <title>Roseovarius strain W115 nov., isolated from a marine algae.</title>
        <authorList>
            <person name="Lee M.W."/>
            <person name="Lee J.K."/>
            <person name="Kim J.M."/>
            <person name="Choi D.G."/>
            <person name="Baek J.H."/>
            <person name="Bayburt H."/>
            <person name="Jung J.J."/>
            <person name="Han D.M."/>
            <person name="Jeon C.O."/>
        </authorList>
    </citation>
    <scope>NUCLEOTIDE SEQUENCE [LARGE SCALE GENOMIC DNA]</scope>
    <source>
        <strain evidence="1 2">W115</strain>
    </source>
</reference>
<sequence>MAELMSEARVACRTPAEGRDGVTNIPTWKFEILRSAILDVLREGEIAFKDLKNLAGAKLNKDELERLGSLGWHVTTVKLELEVRGEVERVPDRMPQVIRLGRAA</sequence>
<evidence type="ECO:0000313" key="1">
    <source>
        <dbReference type="EMBL" id="WYK16629.1"/>
    </source>
</evidence>
<name>A0ABZ2TBM3_9RHOB</name>
<keyword evidence="2" id="KW-1185">Reference proteome</keyword>
<dbReference type="InterPro" id="IPR054233">
    <property type="entry name" value="DUF6958"/>
</dbReference>
<accession>A0ABZ2TBM3</accession>
<evidence type="ECO:0008006" key="3">
    <source>
        <dbReference type="Google" id="ProtNLM"/>
    </source>
</evidence>
<gene>
    <name evidence="1" type="ORF">RZS32_009235</name>
</gene>